<dbReference type="InterPro" id="IPR043502">
    <property type="entry name" value="DNA/RNA_pol_sf"/>
</dbReference>
<reference evidence="1" key="1">
    <citation type="submission" date="2022-09" db="EMBL/GenBank/DDBJ databases">
        <title>Culturomic study of gut microbiota in children with autism spectrum disorder.</title>
        <authorList>
            <person name="Efimov B.A."/>
            <person name="Chaplin A.V."/>
            <person name="Sokolova S.R."/>
            <person name="Pikina A.P."/>
            <person name="Korzhanova M."/>
            <person name="Belova V."/>
            <person name="Korostin D."/>
        </authorList>
    </citation>
    <scope>NUCLEOTIDE SEQUENCE</scope>
    <source>
        <strain evidence="1">ASD5510</strain>
    </source>
</reference>
<evidence type="ECO:0000313" key="2">
    <source>
        <dbReference type="Proteomes" id="UP001065549"/>
    </source>
</evidence>
<accession>A0A9J6QR08</accession>
<protein>
    <submittedName>
        <fullName evidence="1">Uncharacterized protein</fullName>
    </submittedName>
</protein>
<dbReference type="EMBL" id="JAOSHN010000006">
    <property type="protein sequence ID" value="MCU7379736.1"/>
    <property type="molecule type" value="Genomic_DNA"/>
</dbReference>
<proteinExistence type="predicted"/>
<comment type="caution">
    <text evidence="1">The sequence shown here is derived from an EMBL/GenBank/DDBJ whole genome shotgun (WGS) entry which is preliminary data.</text>
</comment>
<dbReference type="Gene3D" id="3.90.1600.10">
    <property type="entry name" value="Palm domain of DNA polymerase"/>
    <property type="match status" value="1"/>
</dbReference>
<sequence>MNIILNFYDFEVFSNNWLVVIINPATHEQTVIIDDPDKLKTYYEEHKKEVWIGYNSRHYDQYILKAILCDFDPKEVNDYIIVQGNGGWQFSNLFNKIKVNNYDVMSTMHGLKQLEGFMGNNIKESGVSFDIDRPLTQEEIEETVQYCIHDVEQTIEVFIRRKDEFDAVMGLIKAFQLPLSSIGKTKAQLSARILEASKQERNDEWEIEFVDTLDIQKYGYVIDWFLSHKTYKDKLTTIVSGVEHTFAWGGLHGAREKYHHKCKAGEIILHVDVSSFYPAIMIEYDLLSRNVKDPKKYRDIRDLRLKYKAEKNPLAAPYKIVLNSTYGICKDKYSPMYDPRQANMICINGQLLLLDLLEHLEQIRSYKLIQSNTDGLIILINESDFALTDDICYEWEHRTHMELGFDYITEIWQKDVNDYIFVEESGALERKGAYVKELNDLDYDLAIVNIAMVKYMTEHVPVEVTINACQDLRDFQKIVKVSSKYKKAWHNGEYLNDKTFRVFASKDSSDTYIGRIKEEGATVEKFANTPDKCFIDNGSIHGKSIPSKLDRQWYIDLATVRLRQYGVDV</sequence>
<dbReference type="AlphaFoldDB" id="A0A9J6QR08"/>
<dbReference type="SUPFAM" id="SSF56672">
    <property type="entry name" value="DNA/RNA polymerases"/>
    <property type="match status" value="1"/>
</dbReference>
<dbReference type="InterPro" id="IPR023211">
    <property type="entry name" value="DNA_pol_palm_dom_sf"/>
</dbReference>
<gene>
    <name evidence="1" type="ORF">OBO34_15425</name>
</gene>
<dbReference type="RefSeq" id="WP_269478637.1">
    <property type="nucleotide sequence ID" value="NZ_JAOSHN010000006.1"/>
</dbReference>
<dbReference type="Proteomes" id="UP001065549">
    <property type="component" value="Unassembled WGS sequence"/>
</dbReference>
<name>A0A9J6QR08_9FIRM</name>
<keyword evidence="2" id="KW-1185">Reference proteome</keyword>
<evidence type="ECO:0000313" key="1">
    <source>
        <dbReference type="EMBL" id="MCU7379736.1"/>
    </source>
</evidence>
<organism evidence="1 2">
    <name type="scientific">Hominibacterium faecale</name>
    <dbReference type="NCBI Taxonomy" id="2839743"/>
    <lineage>
        <taxon>Bacteria</taxon>
        <taxon>Bacillati</taxon>
        <taxon>Bacillota</taxon>
        <taxon>Clostridia</taxon>
        <taxon>Peptostreptococcales</taxon>
        <taxon>Anaerovoracaceae</taxon>
        <taxon>Hominibacterium</taxon>
    </lineage>
</organism>